<protein>
    <submittedName>
        <fullName evidence="2">Glycosyltransferase involved in cell wall bisynthesis</fullName>
    </submittedName>
</protein>
<dbReference type="EMBL" id="FPIP01000003">
    <property type="protein sequence ID" value="SFW29349.1"/>
    <property type="molecule type" value="Genomic_DNA"/>
</dbReference>
<keyword evidence="1 2" id="KW-0808">Transferase</keyword>
<evidence type="ECO:0000313" key="3">
    <source>
        <dbReference type="Proteomes" id="UP000183461"/>
    </source>
</evidence>
<dbReference type="CDD" id="cd03801">
    <property type="entry name" value="GT4_PimA-like"/>
    <property type="match status" value="1"/>
</dbReference>
<organism evidence="2 3">
    <name type="scientific">Ruminococcus flavefaciens</name>
    <dbReference type="NCBI Taxonomy" id="1265"/>
    <lineage>
        <taxon>Bacteria</taxon>
        <taxon>Bacillati</taxon>
        <taxon>Bacillota</taxon>
        <taxon>Clostridia</taxon>
        <taxon>Eubacteriales</taxon>
        <taxon>Oscillospiraceae</taxon>
        <taxon>Ruminococcus</taxon>
    </lineage>
</organism>
<accession>A0A1K1N273</accession>
<dbReference type="Proteomes" id="UP000183461">
    <property type="component" value="Unassembled WGS sequence"/>
</dbReference>
<dbReference type="PANTHER" id="PTHR46401:SF2">
    <property type="entry name" value="GLYCOSYLTRANSFERASE WBBK-RELATED"/>
    <property type="match status" value="1"/>
</dbReference>
<dbReference type="GO" id="GO:0016757">
    <property type="term" value="F:glycosyltransferase activity"/>
    <property type="evidence" value="ECO:0007669"/>
    <property type="project" value="TreeGrafter"/>
</dbReference>
<sequence>MKRIALVNQRYGLEVNGGSEYYTRLIAERLASEFEVDVITTKALEYTTWENYYKADEEDINGVHVLRFPVEKLRAKDFNEFNGRYLNSGVANYNTETEEKWFEKQGPYSPAAINYIRENKDKYDMFIFVTYLYYLTVKGLPEVAEKSILIPTAHEEPFIHFKTYENFFKLPKAFVFLTDEEKALVQGLFDCKDKPCRVMGTGVEVPCEPDETGFRSKYGIDGDYIIYVGRIDEGKCCPELFRYFQEYKKRRPDSGLKLVLMGKPVCEIPKDKDIISLGFVSEEDKFSGISGAKCLVLPSAFESLSISVLEAMTLSVPVIVNGVCEVLKGHCVKSNGGLYYTDYFEFEGVLDYIFSHPEEYSIMRRNAKAYIDSNYRWEVIMRNFSEMINHICEE</sequence>
<dbReference type="RefSeq" id="WP_072299929.1">
    <property type="nucleotide sequence ID" value="NZ_FPIP01000003.1"/>
</dbReference>
<name>A0A1K1N273_RUMFL</name>
<evidence type="ECO:0000313" key="2">
    <source>
        <dbReference type="EMBL" id="SFW29349.1"/>
    </source>
</evidence>
<dbReference type="Pfam" id="PF13692">
    <property type="entry name" value="Glyco_trans_1_4"/>
    <property type="match status" value="1"/>
</dbReference>
<evidence type="ECO:0000256" key="1">
    <source>
        <dbReference type="ARBA" id="ARBA00022679"/>
    </source>
</evidence>
<proteinExistence type="predicted"/>
<reference evidence="2 3" key="1">
    <citation type="submission" date="2016-11" db="EMBL/GenBank/DDBJ databases">
        <authorList>
            <person name="Jaros S."/>
            <person name="Januszkiewicz K."/>
            <person name="Wedrychowicz H."/>
        </authorList>
    </citation>
    <scope>NUCLEOTIDE SEQUENCE [LARGE SCALE GENOMIC DNA]</scope>
    <source>
        <strain evidence="2 3">YL228</strain>
    </source>
</reference>
<dbReference type="SUPFAM" id="SSF53756">
    <property type="entry name" value="UDP-Glycosyltransferase/glycogen phosphorylase"/>
    <property type="match status" value="1"/>
</dbReference>
<dbReference type="PANTHER" id="PTHR46401">
    <property type="entry name" value="GLYCOSYLTRANSFERASE WBBK-RELATED"/>
    <property type="match status" value="1"/>
</dbReference>
<dbReference type="Gene3D" id="3.40.50.2000">
    <property type="entry name" value="Glycogen Phosphorylase B"/>
    <property type="match status" value="2"/>
</dbReference>
<dbReference type="AlphaFoldDB" id="A0A1K1N273"/>
<gene>
    <name evidence="2" type="ORF">SAMN02910280_1617</name>
</gene>